<keyword evidence="1" id="KW-0812">Transmembrane</keyword>
<feature type="transmembrane region" description="Helical" evidence="1">
    <location>
        <begin position="896"/>
        <end position="915"/>
    </location>
</feature>
<dbReference type="Gene3D" id="2.60.40.10">
    <property type="entry name" value="Immunoglobulins"/>
    <property type="match status" value="1"/>
</dbReference>
<reference evidence="2" key="1">
    <citation type="journal article" date="2015" name="Nature">
        <title>Complex archaea that bridge the gap between prokaryotes and eukaryotes.</title>
        <authorList>
            <person name="Spang A."/>
            <person name="Saw J.H."/>
            <person name="Jorgensen S.L."/>
            <person name="Zaremba-Niedzwiedzka K."/>
            <person name="Martijn J."/>
            <person name="Lind A.E."/>
            <person name="van Eijk R."/>
            <person name="Schleper C."/>
            <person name="Guy L."/>
            <person name="Ettema T.J."/>
        </authorList>
    </citation>
    <scope>NUCLEOTIDE SEQUENCE</scope>
</reference>
<gene>
    <name evidence="2" type="ORF">LCGC14_0546190</name>
</gene>
<sequence length="924" mass="100788">MKKLMLMMFVMVLLVGTISAAEWDNKLIYSNNDLKVELKNWFGLGINYGSAELKSHPSINYVKQVGAGKQVVMWYDFNFTEIYFNGLGDIELINVRKGELVERNWKYVYFKEGTCKDIETVNGTINKCSNGEWLDYNLRDIPKGNLRIGVEVEVRLKDHLDIIWAIAGKKIDKHAQIIQVEAHGVSFISSGSSSDRIGARIKIVSPNTSSINIITITKASTVAVSEAYVLNDTDGSILANASFSGDNATFNFELFNDTFYWIVVDDGGASYTFRFGASGGEIAGTFIVWERGGSFPIPADPANLYNVESITVSVSIAPDITLNVPIDNANFTTQSITFNGSVVDPGGISNVSLILDGVFNTTNSSGINNTDYIFTLNISNGIHNWTFEACDTSNNCGNATIRTFTIGDFILNSFTFNASSFETANEEFTINITTNGTTPSSASLIYDGTINTGATITGLGGNDFNITRAITIPVNNGTKSFFFNFTLDGSNQTTINGSQLINATNFTLCTAAPLNIPYLNISFRNETLAQEDITATIASTFVYSLGTITNVNKTLSFSNATENLNYTFCLDPGDRELNIDLVMSYNNDISQQRSFLLTTVLSNVTLNQVLFLLPTSLGLFSPFKTVTINGDTVIDVKAVITRLIGVTTVTITSGFTDGSGFISFFLDPDETYTATFTKVPFAENVFGFNPTADLRTVVLGTGAEAIANGTIITRGTSYVISPLNSTLPNNTIIPFTFNVTSNLTTITFISMNITNSSNVELLFVSNAGVGNLTGTLDTGNNTRLFGKFLIQTAEETISVTRTWIIFTTFAGDYSIFTQFTLAKDNELITEFIRLLIVLSFMAGVLIFMNVGKVIETSESNIAVLLLMTWAFSIVGWLDTGLAVSTTDSGINSLGEFSNQFGIAILLTLPGLFFIFRRLFIRVPR</sequence>
<accession>A0A0F9RW79</accession>
<evidence type="ECO:0000256" key="1">
    <source>
        <dbReference type="SAM" id="Phobius"/>
    </source>
</evidence>
<proteinExistence type="predicted"/>
<comment type="caution">
    <text evidence="2">The sequence shown here is derived from an EMBL/GenBank/DDBJ whole genome shotgun (WGS) entry which is preliminary data.</text>
</comment>
<keyword evidence="1" id="KW-0472">Membrane</keyword>
<dbReference type="Pfam" id="PF17957">
    <property type="entry name" value="Big_7"/>
    <property type="match status" value="1"/>
</dbReference>
<dbReference type="AlphaFoldDB" id="A0A0F9RW79"/>
<protein>
    <submittedName>
        <fullName evidence="2">Uncharacterized protein</fullName>
    </submittedName>
</protein>
<keyword evidence="1" id="KW-1133">Transmembrane helix</keyword>
<name>A0A0F9RW79_9ZZZZ</name>
<feature type="transmembrane region" description="Helical" evidence="1">
    <location>
        <begin position="831"/>
        <end position="850"/>
    </location>
</feature>
<feature type="transmembrane region" description="Helical" evidence="1">
    <location>
        <begin position="862"/>
        <end position="884"/>
    </location>
</feature>
<evidence type="ECO:0000313" key="2">
    <source>
        <dbReference type="EMBL" id="KKN59064.1"/>
    </source>
</evidence>
<dbReference type="EMBL" id="LAZR01000741">
    <property type="protein sequence ID" value="KKN59064.1"/>
    <property type="molecule type" value="Genomic_DNA"/>
</dbReference>
<organism evidence="2">
    <name type="scientific">marine sediment metagenome</name>
    <dbReference type="NCBI Taxonomy" id="412755"/>
    <lineage>
        <taxon>unclassified sequences</taxon>
        <taxon>metagenomes</taxon>
        <taxon>ecological metagenomes</taxon>
    </lineage>
</organism>
<dbReference type="InterPro" id="IPR013783">
    <property type="entry name" value="Ig-like_fold"/>
</dbReference>